<feature type="transmembrane region" description="Helical" evidence="2">
    <location>
        <begin position="163"/>
        <end position="184"/>
    </location>
</feature>
<dbReference type="SUPFAM" id="SSF117281">
    <property type="entry name" value="Kelch motif"/>
    <property type="match status" value="1"/>
</dbReference>
<protein>
    <recommendedName>
        <fullName evidence="5">Galactose oxidase</fullName>
    </recommendedName>
</protein>
<evidence type="ECO:0000313" key="4">
    <source>
        <dbReference type="Proteomes" id="UP001194696"/>
    </source>
</evidence>
<evidence type="ECO:0000256" key="1">
    <source>
        <dbReference type="SAM" id="MobiDB-lite"/>
    </source>
</evidence>
<dbReference type="Gene3D" id="2.120.10.80">
    <property type="entry name" value="Kelch-type beta propeller"/>
    <property type="match status" value="1"/>
</dbReference>
<gene>
    <name evidence="3" type="ORF">BGZ96_006688</name>
</gene>
<feature type="compositionally biased region" description="Low complexity" evidence="1">
    <location>
        <begin position="204"/>
        <end position="216"/>
    </location>
</feature>
<sequence length="453" mass="49357">MGPLPTENVVTELTIGEDGSRMVVFGGRVNNAPNNETFVLNTATGAWTQGPSADSRMYPACTIVGDLLLVWGGTIPGEKIANGDMLIYNYITSMWLNSYTPPASLQDLVPPKIPTTVTLGTNSPTSPSSPSSTVSRPPVTSIGSPSGIATQGGGGDNDTSSNLGAVVGGVVGALAVVLAVFMLYRRKQQQGSAQKEVPLLSVKTTNSDNNSTNNSNHGDDDDEQDSAKKYVAGFGPIQSIRLMDKQTLGRGSDGYASSAAVVGTPEQGPQAIVQMGNSPMNMRLRDLEIQQQQLDLKWQLLMLQQQEQQLRSPIQQQLYQQQQQQLQLQQQQQQQQQSQLQQQIYQLGGREARGTVVSANTSVGSTNMRSLGSYTRQEYDDFSSFHTSTPPTVHTCLETGDWNRRYSNLDVEPTRIPNNPHPHPETDLWNRVYSNLDVEPIRIPNNPHTSVPH</sequence>
<dbReference type="EMBL" id="JAAAIM010000326">
    <property type="protein sequence ID" value="KAG0289819.1"/>
    <property type="molecule type" value="Genomic_DNA"/>
</dbReference>
<proteinExistence type="predicted"/>
<dbReference type="Proteomes" id="UP001194696">
    <property type="component" value="Unassembled WGS sequence"/>
</dbReference>
<keyword evidence="2" id="KW-1133">Transmembrane helix</keyword>
<evidence type="ECO:0000256" key="2">
    <source>
        <dbReference type="SAM" id="Phobius"/>
    </source>
</evidence>
<feature type="region of interest" description="Disordered" evidence="1">
    <location>
        <begin position="115"/>
        <end position="157"/>
    </location>
</feature>
<keyword evidence="2" id="KW-0812">Transmembrane</keyword>
<evidence type="ECO:0008006" key="5">
    <source>
        <dbReference type="Google" id="ProtNLM"/>
    </source>
</evidence>
<keyword evidence="2" id="KW-0472">Membrane</keyword>
<dbReference type="InterPro" id="IPR015915">
    <property type="entry name" value="Kelch-typ_b-propeller"/>
</dbReference>
<keyword evidence="4" id="KW-1185">Reference proteome</keyword>
<organism evidence="3 4">
    <name type="scientific">Linnemannia gamsii</name>
    <dbReference type="NCBI Taxonomy" id="64522"/>
    <lineage>
        <taxon>Eukaryota</taxon>
        <taxon>Fungi</taxon>
        <taxon>Fungi incertae sedis</taxon>
        <taxon>Mucoromycota</taxon>
        <taxon>Mortierellomycotina</taxon>
        <taxon>Mortierellomycetes</taxon>
        <taxon>Mortierellales</taxon>
        <taxon>Mortierellaceae</taxon>
        <taxon>Linnemannia</taxon>
    </lineage>
</organism>
<feature type="compositionally biased region" description="Low complexity" evidence="1">
    <location>
        <begin position="123"/>
        <end position="141"/>
    </location>
</feature>
<accession>A0ABQ7K2B2</accession>
<name>A0ABQ7K2B2_9FUNG</name>
<feature type="region of interest" description="Disordered" evidence="1">
    <location>
        <begin position="192"/>
        <end position="226"/>
    </location>
</feature>
<reference evidence="3 4" key="1">
    <citation type="journal article" date="2020" name="Fungal Divers.">
        <title>Resolving the Mortierellaceae phylogeny through synthesis of multi-gene phylogenetics and phylogenomics.</title>
        <authorList>
            <person name="Vandepol N."/>
            <person name="Liber J."/>
            <person name="Desiro A."/>
            <person name="Na H."/>
            <person name="Kennedy M."/>
            <person name="Barry K."/>
            <person name="Grigoriev I.V."/>
            <person name="Miller A.N."/>
            <person name="O'Donnell K."/>
            <person name="Stajich J.E."/>
            <person name="Bonito G."/>
        </authorList>
    </citation>
    <scope>NUCLEOTIDE SEQUENCE [LARGE SCALE GENOMIC DNA]</scope>
    <source>
        <strain evidence="3 4">AD045</strain>
    </source>
</reference>
<comment type="caution">
    <text evidence="3">The sequence shown here is derived from an EMBL/GenBank/DDBJ whole genome shotgun (WGS) entry which is preliminary data.</text>
</comment>
<evidence type="ECO:0000313" key="3">
    <source>
        <dbReference type="EMBL" id="KAG0289819.1"/>
    </source>
</evidence>